<dbReference type="InterPro" id="IPR003782">
    <property type="entry name" value="SCO1/SenC"/>
</dbReference>
<name>A0A5M8QIE9_9BACT</name>
<evidence type="ECO:0000256" key="1">
    <source>
        <dbReference type="ARBA" id="ARBA00010996"/>
    </source>
</evidence>
<dbReference type="SUPFAM" id="SSF52833">
    <property type="entry name" value="Thioredoxin-like"/>
    <property type="match status" value="1"/>
</dbReference>
<comment type="caution">
    <text evidence="6">The sequence shown here is derived from an EMBL/GenBank/DDBJ whole genome shotgun (WGS) entry which is preliminary data.</text>
</comment>
<evidence type="ECO:0000256" key="3">
    <source>
        <dbReference type="PIRSR" id="PIRSR603782-1"/>
    </source>
</evidence>
<keyword evidence="3" id="KW-0479">Metal-binding</keyword>
<reference evidence="6 7" key="2">
    <citation type="submission" date="2019-09" db="EMBL/GenBank/DDBJ databases">
        <title>A bacterium isolated from glacier soil.</title>
        <authorList>
            <person name="Liu Q."/>
        </authorList>
    </citation>
    <scope>NUCLEOTIDE SEQUENCE [LARGE SCALE GENOMIC DNA]</scope>
    <source>
        <strain evidence="6 7">MDT1-10-3</strain>
    </source>
</reference>
<dbReference type="Pfam" id="PF02630">
    <property type="entry name" value="SCO1-SenC"/>
    <property type="match status" value="1"/>
</dbReference>
<feature type="domain" description="Thioredoxin" evidence="5">
    <location>
        <begin position="53"/>
        <end position="218"/>
    </location>
</feature>
<dbReference type="Proteomes" id="UP000323866">
    <property type="component" value="Unassembled WGS sequence"/>
</dbReference>
<dbReference type="EMBL" id="VKKZ01000019">
    <property type="protein sequence ID" value="KAA6435887.1"/>
    <property type="molecule type" value="Genomic_DNA"/>
</dbReference>
<evidence type="ECO:0000256" key="2">
    <source>
        <dbReference type="ARBA" id="ARBA00023008"/>
    </source>
</evidence>
<organism evidence="6 7">
    <name type="scientific">Rufibacter glacialis</name>
    <dbReference type="NCBI Taxonomy" id="1259555"/>
    <lineage>
        <taxon>Bacteria</taxon>
        <taxon>Pseudomonadati</taxon>
        <taxon>Bacteroidota</taxon>
        <taxon>Cytophagia</taxon>
        <taxon>Cytophagales</taxon>
        <taxon>Hymenobacteraceae</taxon>
        <taxon>Rufibacter</taxon>
    </lineage>
</organism>
<dbReference type="AlphaFoldDB" id="A0A5M8QIE9"/>
<dbReference type="PANTHER" id="PTHR12151:SF25">
    <property type="entry name" value="LINALOOL DEHYDRATASE_ISOMERASE DOMAIN-CONTAINING PROTEIN"/>
    <property type="match status" value="1"/>
</dbReference>
<dbReference type="OrthoDB" id="9811998at2"/>
<dbReference type="CDD" id="cd02968">
    <property type="entry name" value="SCO"/>
    <property type="match status" value="1"/>
</dbReference>
<accession>A0A5M8QIE9</accession>
<feature type="binding site" evidence="3">
    <location>
        <position position="91"/>
    </location>
    <ligand>
        <name>Cu cation</name>
        <dbReference type="ChEBI" id="CHEBI:23378"/>
    </ligand>
</feature>
<feature type="disulfide bond" description="Redox-active" evidence="4">
    <location>
        <begin position="91"/>
        <end position="95"/>
    </location>
</feature>
<evidence type="ECO:0000256" key="4">
    <source>
        <dbReference type="PIRSR" id="PIRSR603782-2"/>
    </source>
</evidence>
<evidence type="ECO:0000259" key="5">
    <source>
        <dbReference type="PROSITE" id="PS51352"/>
    </source>
</evidence>
<evidence type="ECO:0000313" key="6">
    <source>
        <dbReference type="EMBL" id="KAA6435887.1"/>
    </source>
</evidence>
<reference evidence="6 7" key="1">
    <citation type="submission" date="2019-07" db="EMBL/GenBank/DDBJ databases">
        <authorList>
            <person name="Qu J.-H."/>
        </authorList>
    </citation>
    <scope>NUCLEOTIDE SEQUENCE [LARGE SCALE GENOMIC DNA]</scope>
    <source>
        <strain evidence="6 7">MDT1-10-3</strain>
    </source>
</reference>
<dbReference type="PROSITE" id="PS51352">
    <property type="entry name" value="THIOREDOXIN_2"/>
    <property type="match status" value="1"/>
</dbReference>
<dbReference type="InterPro" id="IPR036249">
    <property type="entry name" value="Thioredoxin-like_sf"/>
</dbReference>
<dbReference type="GO" id="GO:0046872">
    <property type="term" value="F:metal ion binding"/>
    <property type="evidence" value="ECO:0007669"/>
    <property type="project" value="UniProtKB-KW"/>
</dbReference>
<evidence type="ECO:0000313" key="7">
    <source>
        <dbReference type="Proteomes" id="UP000323866"/>
    </source>
</evidence>
<dbReference type="Gene3D" id="3.40.30.10">
    <property type="entry name" value="Glutaredoxin"/>
    <property type="match status" value="1"/>
</dbReference>
<gene>
    <name evidence="6" type="ORF">FOE74_08125</name>
</gene>
<dbReference type="InterPro" id="IPR013766">
    <property type="entry name" value="Thioredoxin_domain"/>
</dbReference>
<keyword evidence="4" id="KW-1015">Disulfide bond</keyword>
<comment type="similarity">
    <text evidence="1">Belongs to the SCO1/2 family.</text>
</comment>
<feature type="binding site" evidence="3">
    <location>
        <position position="95"/>
    </location>
    <ligand>
        <name>Cu cation</name>
        <dbReference type="ChEBI" id="CHEBI:23378"/>
    </ligand>
</feature>
<protein>
    <submittedName>
        <fullName evidence="6">SCO family protein</fullName>
    </submittedName>
</protein>
<proteinExistence type="inferred from homology"/>
<keyword evidence="2 3" id="KW-0186">Copper</keyword>
<sequence>MSPKKALVLGTLLLLPVLAFLFLKMFGVNRFSLRTYFPATVDSTMVAGQWKYDTVYHTVPDFKLTSHTGTTFSQKNLEGKIYVANFFYTACQAPCTQMSTQLGRVQDAFRLQPDVKIVSYTTKPQEDTPEVLRAYAQSFHAKPEKWVFLTGPSDQIDQLASQGYRLTFPESALPEQTPQAQSNRLVLVDKEKQVRGIYDGTDAAEVDRLITEINVLLAEYNLDHGK</sequence>
<dbReference type="PANTHER" id="PTHR12151">
    <property type="entry name" value="ELECTRON TRANSPORT PROTIN SCO1/SENC FAMILY MEMBER"/>
    <property type="match status" value="1"/>
</dbReference>